<sequence length="226" mass="25938">MEFSSVLSSACDVVFRATLTDGSTCIVKVLRENGERKGQEFRIMKALQGKVRIPRILGYSEDISILGENFRKVLSPRFTYAEVIVMEDVKGECLNEEIVFTEEEGKRIALQMVDLNQAMYETGYLHGDLHPQNFIWDGENLTLVDFGSSFSADFYQNFNQDTFVPTYQHAKTFSKEPPSDLFLGEVAFDRKANLNDVYYYIYVCMCSVEKVKEGRMESFEDLRALI</sequence>
<dbReference type="GeneID" id="30523239"/>
<reference evidence="2 3" key="1">
    <citation type="submission" date="2016-11" db="EMBL/GenBank/DDBJ databases">
        <authorList>
            <consortium name="Urmite Genomes"/>
        </authorList>
    </citation>
    <scope>NUCLEOTIDE SEQUENCE [LARGE SCALE GENOMIC DNA]</scope>
    <source>
        <strain evidence="2 3">A11</strain>
    </source>
</reference>
<keyword evidence="2" id="KW-0418">Kinase</keyword>
<dbReference type="PROSITE" id="PS50011">
    <property type="entry name" value="PROTEIN_KINASE_DOM"/>
    <property type="match status" value="1"/>
</dbReference>
<evidence type="ECO:0000313" key="2">
    <source>
        <dbReference type="EMBL" id="SHO33347.1"/>
    </source>
</evidence>
<gene>
    <name evidence="2" type="ORF">BQ3484_279</name>
</gene>
<accession>A0A1M7XUL7</accession>
<dbReference type="InterPro" id="IPR000719">
    <property type="entry name" value="Prot_kinase_dom"/>
</dbReference>
<keyword evidence="3" id="KW-1185">Reference proteome</keyword>
<dbReference type="GO" id="GO:0005524">
    <property type="term" value="F:ATP binding"/>
    <property type="evidence" value="ECO:0007669"/>
    <property type="project" value="InterPro"/>
</dbReference>
<organism evidence="2 3">
    <name type="scientific">Cedratvirus A11</name>
    <dbReference type="NCBI Taxonomy" id="1903266"/>
    <lineage>
        <taxon>Viruses</taxon>
        <taxon>Pithoviruses</taxon>
        <taxon>Orthocedratvirinae</taxon>
        <taxon>Alphacedratvirus</taxon>
        <taxon>Alphacedratvirus aljazairmassiliense</taxon>
    </lineage>
</organism>
<proteinExistence type="predicted"/>
<evidence type="ECO:0000313" key="3">
    <source>
        <dbReference type="Proteomes" id="UP000201465"/>
    </source>
</evidence>
<feature type="domain" description="Protein kinase" evidence="1">
    <location>
        <begin position="1"/>
        <end position="226"/>
    </location>
</feature>
<dbReference type="Pfam" id="PF00069">
    <property type="entry name" value="Pkinase"/>
    <property type="match status" value="1"/>
</dbReference>
<dbReference type="EMBL" id="LT671577">
    <property type="protein sequence ID" value="SHO33347.1"/>
    <property type="molecule type" value="Genomic_DNA"/>
</dbReference>
<dbReference type="RefSeq" id="YP_009329219.1">
    <property type="nucleotide sequence ID" value="NC_032108.1"/>
</dbReference>
<dbReference type="PANTHER" id="PTHR44167">
    <property type="entry name" value="OVARIAN-SPECIFIC SERINE/THREONINE-PROTEIN KINASE LOK-RELATED"/>
    <property type="match status" value="1"/>
</dbReference>
<dbReference type="Gene3D" id="1.10.510.10">
    <property type="entry name" value="Transferase(Phosphotransferase) domain 1"/>
    <property type="match status" value="1"/>
</dbReference>
<name>A0A1M7XUL7_9VIRU</name>
<evidence type="ECO:0000259" key="1">
    <source>
        <dbReference type="PROSITE" id="PS50011"/>
    </source>
</evidence>
<dbReference type="Proteomes" id="UP000201465">
    <property type="component" value="Segment"/>
</dbReference>
<dbReference type="KEGG" id="vg:30523239"/>
<dbReference type="PANTHER" id="PTHR44167:SF24">
    <property type="entry name" value="SERINE_THREONINE-PROTEIN KINASE CHK2"/>
    <property type="match status" value="1"/>
</dbReference>
<dbReference type="SUPFAM" id="SSF56112">
    <property type="entry name" value="Protein kinase-like (PK-like)"/>
    <property type="match status" value="1"/>
</dbReference>
<dbReference type="InterPro" id="IPR011009">
    <property type="entry name" value="Kinase-like_dom_sf"/>
</dbReference>
<protein>
    <submittedName>
        <fullName evidence="2">Protein kinase-like</fullName>
    </submittedName>
</protein>
<dbReference type="OrthoDB" id="8674at10239"/>
<dbReference type="GO" id="GO:0004674">
    <property type="term" value="F:protein serine/threonine kinase activity"/>
    <property type="evidence" value="ECO:0007669"/>
    <property type="project" value="TreeGrafter"/>
</dbReference>
<keyword evidence="2" id="KW-0808">Transferase</keyword>